<protein>
    <submittedName>
        <fullName evidence="2">Copper resistance protein K</fullName>
    </submittedName>
</protein>
<dbReference type="EMBL" id="FLQY01000347">
    <property type="protein sequence ID" value="SBT10427.1"/>
    <property type="molecule type" value="Genomic_DNA"/>
</dbReference>
<reference evidence="2 3" key="1">
    <citation type="submission" date="2016-06" db="EMBL/GenBank/DDBJ databases">
        <authorList>
            <person name="Kjaerup R.B."/>
            <person name="Dalgaard T.S."/>
            <person name="Juul-Madsen H.R."/>
        </authorList>
    </citation>
    <scope>NUCLEOTIDE SEQUENCE [LARGE SCALE GENOMIC DNA]</scope>
    <source>
        <strain evidence="2">2</strain>
    </source>
</reference>
<dbReference type="Proteomes" id="UP000199600">
    <property type="component" value="Unassembled WGS sequence"/>
</dbReference>
<proteinExistence type="predicted"/>
<dbReference type="NCBIfam" id="NF033793">
    <property type="entry name" value="peri_CopK"/>
    <property type="match status" value="1"/>
</dbReference>
<organism evidence="2 3">
    <name type="scientific">Candidatus Propionivibrio aalborgensis</name>
    <dbReference type="NCBI Taxonomy" id="1860101"/>
    <lineage>
        <taxon>Bacteria</taxon>
        <taxon>Pseudomonadati</taxon>
        <taxon>Pseudomonadota</taxon>
        <taxon>Betaproteobacteria</taxon>
        <taxon>Rhodocyclales</taxon>
        <taxon>Rhodocyclaceae</taxon>
        <taxon>Propionivibrio</taxon>
    </lineage>
</organism>
<evidence type="ECO:0000313" key="2">
    <source>
        <dbReference type="EMBL" id="SBT10427.1"/>
    </source>
</evidence>
<dbReference type="AlphaFoldDB" id="A0A1A8Y0D4"/>
<dbReference type="Pfam" id="PF11525">
    <property type="entry name" value="CopK"/>
    <property type="match status" value="1"/>
</dbReference>
<dbReference type="InterPro" id="IPR038644">
    <property type="entry name" value="CopK_sf"/>
</dbReference>
<dbReference type="RefSeq" id="WP_186412014.1">
    <property type="nucleotide sequence ID" value="NZ_FLQY01000347.1"/>
</dbReference>
<keyword evidence="3" id="KW-1185">Reference proteome</keyword>
<evidence type="ECO:0000256" key="1">
    <source>
        <dbReference type="SAM" id="SignalP"/>
    </source>
</evidence>
<feature type="signal peptide" evidence="1">
    <location>
        <begin position="1"/>
        <end position="20"/>
    </location>
</feature>
<dbReference type="Gene3D" id="2.40.10.300">
    <property type="entry name" value="Copper resistance protein K"/>
    <property type="match status" value="1"/>
</dbReference>
<feature type="chain" id="PRO_5008381897" evidence="1">
    <location>
        <begin position="21"/>
        <end position="96"/>
    </location>
</feature>
<dbReference type="GO" id="GO:0046872">
    <property type="term" value="F:metal ion binding"/>
    <property type="evidence" value="ECO:0007669"/>
    <property type="project" value="InterPro"/>
</dbReference>
<evidence type="ECO:0000313" key="3">
    <source>
        <dbReference type="Proteomes" id="UP000199600"/>
    </source>
</evidence>
<sequence>MLKKLLIVAAISAISVTAFASDAARAEAKQVIDLKDGSTVYLFKDGKMAMEDKLGRAVRMKKDTVMETKDGQKILMHGDEVMRLDSLLKKDYGGGG</sequence>
<accession>A0A1A8Y0D4</accession>
<keyword evidence="1" id="KW-0732">Signal</keyword>
<gene>
    <name evidence="2" type="primary">copK</name>
    <name evidence="2" type="ORF">PROAA_460041</name>
</gene>
<dbReference type="InterPro" id="IPR021604">
    <property type="entry name" value="CopK"/>
</dbReference>
<name>A0A1A8Y0D4_9RHOO</name>